<evidence type="ECO:0000256" key="1">
    <source>
        <dbReference type="SAM" id="MobiDB-lite"/>
    </source>
</evidence>
<dbReference type="EMBL" id="MIGB01000017">
    <property type="protein sequence ID" value="OSY39381.1"/>
    <property type="molecule type" value="Genomic_DNA"/>
</dbReference>
<dbReference type="AlphaFoldDB" id="A0A1Y2MW69"/>
<feature type="compositionally biased region" description="Low complexity" evidence="1">
    <location>
        <begin position="439"/>
        <end position="450"/>
    </location>
</feature>
<dbReference type="SUPFAM" id="SSF46955">
    <property type="entry name" value="Putative DNA-binding domain"/>
    <property type="match status" value="1"/>
</dbReference>
<dbReference type="InterPro" id="IPR046828">
    <property type="entry name" value="RepSA"/>
</dbReference>
<comment type="caution">
    <text evidence="3">The sequence shown here is derived from an EMBL/GenBank/DDBJ whole genome shotgun (WGS) entry which is preliminary data.</text>
</comment>
<reference evidence="3 4" key="1">
    <citation type="submission" date="2016-09" db="EMBL/GenBank/DDBJ databases">
        <title>Pseudonocardia autotrophica DSM535, a candidate organism with high potential of specific P450 cytochromes.</title>
        <authorList>
            <person name="Grumaz C."/>
            <person name="Vainshtein Y."/>
            <person name="Kirstahler P."/>
            <person name="Sohn K."/>
        </authorList>
    </citation>
    <scope>NUCLEOTIDE SEQUENCE [LARGE SCALE GENOMIC DNA]</scope>
    <source>
        <strain evidence="3 4">DSM 535</strain>
    </source>
</reference>
<dbReference type="Proteomes" id="UP000194360">
    <property type="component" value="Unassembled WGS sequence"/>
</dbReference>
<evidence type="ECO:0000259" key="2">
    <source>
        <dbReference type="Pfam" id="PF12728"/>
    </source>
</evidence>
<proteinExistence type="predicted"/>
<feature type="compositionally biased region" description="Basic and acidic residues" evidence="1">
    <location>
        <begin position="421"/>
        <end position="430"/>
    </location>
</feature>
<feature type="compositionally biased region" description="Low complexity" evidence="1">
    <location>
        <begin position="380"/>
        <end position="392"/>
    </location>
</feature>
<protein>
    <submittedName>
        <fullName evidence="3">Helix-turn-helix domain protein</fullName>
    </submittedName>
</protein>
<feature type="region of interest" description="Disordered" evidence="1">
    <location>
        <begin position="376"/>
        <end position="533"/>
    </location>
</feature>
<dbReference type="Pfam" id="PF20199">
    <property type="entry name" value="RepSA"/>
    <property type="match status" value="1"/>
</dbReference>
<organism evidence="3 4">
    <name type="scientific">Pseudonocardia autotrophica</name>
    <name type="common">Amycolata autotrophica</name>
    <name type="synonym">Nocardia autotrophica</name>
    <dbReference type="NCBI Taxonomy" id="2074"/>
    <lineage>
        <taxon>Bacteria</taxon>
        <taxon>Bacillati</taxon>
        <taxon>Actinomycetota</taxon>
        <taxon>Actinomycetes</taxon>
        <taxon>Pseudonocardiales</taxon>
        <taxon>Pseudonocardiaceae</taxon>
        <taxon>Pseudonocardia</taxon>
    </lineage>
</organism>
<gene>
    <name evidence="3" type="ORF">BG845_03325</name>
</gene>
<dbReference type="InterPro" id="IPR041657">
    <property type="entry name" value="HTH_17"/>
</dbReference>
<keyword evidence="4" id="KW-1185">Reference proteome</keyword>
<dbReference type="STRING" id="2074.BG845_03325"/>
<feature type="domain" description="Helix-turn-helix" evidence="2">
    <location>
        <begin position="560"/>
        <end position="606"/>
    </location>
</feature>
<dbReference type="Pfam" id="PF12728">
    <property type="entry name" value="HTH_17"/>
    <property type="match status" value="1"/>
</dbReference>
<feature type="compositionally biased region" description="Polar residues" evidence="1">
    <location>
        <begin position="505"/>
        <end position="524"/>
    </location>
</feature>
<name>A0A1Y2MW69_PSEAH</name>
<evidence type="ECO:0000313" key="3">
    <source>
        <dbReference type="EMBL" id="OSY39381.1"/>
    </source>
</evidence>
<accession>A0A1Y2MW69</accession>
<sequence>MHASVGLLSKAIIASGQVSGKVGQAPHGVCVRPLAMRRIDQSSGRVDVVPVPCGSTREDQCRPCSEKARRLRMVQCREGWHLEDEPIAKPADPTAAQKELMTVRADLHAAYTDARAKGDEEECEEIRETVAEVDQELRALGVRGRLAPLDPTPQTVRRSTRRRQDAPNLPRRPVEDRTVGRVFGGKYRPSTFLTLTLDSYGRVDKHGAALDPDSYDYRRAARDAIHFPKLLDRFWQNTRRCVGWDVQYFGTVEPQKRGAPHFHAAIRGTIPRSELRAITAATYHQVWWPAHDEIVYSGDRLPRWDNHHKAFVDPDIRAPLPTWDEATDPDALAAPAHTVVFGPQVHVKGILGGTEEAGRHIGYLTKYLTKSVGQAAGLDASPPRRASASTPAAWPPSWPSRRARRAARSGCSTGSNPRAPAPERHQDIARAKRTSPNTSASADAVSSSPANGPTRACPTTGPSGPRSFGNCSTGPGCSPPTPSTTARSAGRPPDPGTRTCHPAPCSSSMRSTNAPDGARTTTPPSWRPATPRPTVRQLVITRPDRRPDMDDMQLIAPLWTVQDVSEYLRVPVQTLYSWRQTGYGPPCRRVGKHLRYRPTDVAAWLDGLDDGVA</sequence>
<dbReference type="InterPro" id="IPR009061">
    <property type="entry name" value="DNA-bd_dom_put_sf"/>
</dbReference>
<evidence type="ECO:0000313" key="4">
    <source>
        <dbReference type="Proteomes" id="UP000194360"/>
    </source>
</evidence>
<feature type="region of interest" description="Disordered" evidence="1">
    <location>
        <begin position="145"/>
        <end position="177"/>
    </location>
</feature>